<dbReference type="EMBL" id="FQVL01000006">
    <property type="protein sequence ID" value="SHF00603.1"/>
    <property type="molecule type" value="Genomic_DNA"/>
</dbReference>
<dbReference type="PANTHER" id="PTHR22550:SF5">
    <property type="entry name" value="LEUCINE ZIPPER PROTEIN 4"/>
    <property type="match status" value="1"/>
</dbReference>
<name>A0A1M4Y4W0_9BACL</name>
<keyword evidence="3" id="KW-0812">Transmembrane</keyword>
<dbReference type="PIRSF" id="PIRSF005690">
    <property type="entry name" value="GerBA"/>
    <property type="match status" value="1"/>
</dbReference>
<dbReference type="InterPro" id="IPR004995">
    <property type="entry name" value="Spore_Ger"/>
</dbReference>
<keyword evidence="2 3" id="KW-0472">Membrane</keyword>
<accession>A0A1M4Y4W0</accession>
<dbReference type="RefSeq" id="WP_175552349.1">
    <property type="nucleotide sequence ID" value="NZ_FQVL01000006.1"/>
</dbReference>
<gene>
    <name evidence="4" type="ORF">SAMN05444392_10636</name>
</gene>
<dbReference type="PANTHER" id="PTHR22550">
    <property type="entry name" value="SPORE GERMINATION PROTEIN"/>
    <property type="match status" value="1"/>
</dbReference>
<dbReference type="GO" id="GO:0016020">
    <property type="term" value="C:membrane"/>
    <property type="evidence" value="ECO:0007669"/>
    <property type="project" value="InterPro"/>
</dbReference>
<reference evidence="4 5" key="1">
    <citation type="submission" date="2016-11" db="EMBL/GenBank/DDBJ databases">
        <authorList>
            <person name="Jaros S."/>
            <person name="Januszkiewicz K."/>
            <person name="Wedrychowicz H."/>
        </authorList>
    </citation>
    <scope>NUCLEOTIDE SEQUENCE [LARGE SCALE GENOMIC DNA]</scope>
    <source>
        <strain evidence="4 5">DSM 44666</strain>
    </source>
</reference>
<evidence type="ECO:0000256" key="1">
    <source>
        <dbReference type="ARBA" id="ARBA00005278"/>
    </source>
</evidence>
<evidence type="ECO:0000256" key="3">
    <source>
        <dbReference type="SAM" id="Phobius"/>
    </source>
</evidence>
<keyword evidence="5" id="KW-1185">Reference proteome</keyword>
<dbReference type="Pfam" id="PF03323">
    <property type="entry name" value="GerA"/>
    <property type="match status" value="1"/>
</dbReference>
<sequence>MRRLRKDISTNPMLQYVKQELSNCSDVIFHAIEGKDNYHCMVVYIDTIIDKKRLHENLIPIFMRELENAPQHVYQQLEHNQLLPMPVSKAQNKEQVVSELLIGKVAIFFSHCDDVFLLSSLTRYEKRGVPESKNEMVIVGPQEAFSEDIDTNLSLLRHRIRHQHFKVKDYVIGKLTRTKLCIIYIEGICDPKLIQKIEKQIQKIDAFKMMGVSFISDHLEEYMKSPFPQFQYTERPDTLAAALTEGRVGIMVEGTPMTLIAPVTFFTLMQSPEDYYQRFFAATWIRWIRYFFVTISFLLPSVYVAVTTFHPEMLPSSLLITVAAARENIPFPTIFEALMMEVTFEGLREAGIRIPKPIGQTVSIIGAIVIGQAAVQAGIVSAPVVIVVSITGIASFVIPHFELGLSFRLLRFPLMIAGGTLGLVGLIIAVFLIFLHLVSIESFGVPYMRPIAPFVSKDWRDLFVRAPWTVLKRRTKAFQSKEDRS</sequence>
<organism evidence="4 5">
    <name type="scientific">Seinonella peptonophila</name>
    <dbReference type="NCBI Taxonomy" id="112248"/>
    <lineage>
        <taxon>Bacteria</taxon>
        <taxon>Bacillati</taxon>
        <taxon>Bacillota</taxon>
        <taxon>Bacilli</taxon>
        <taxon>Bacillales</taxon>
        <taxon>Thermoactinomycetaceae</taxon>
        <taxon>Seinonella</taxon>
    </lineage>
</organism>
<dbReference type="InterPro" id="IPR050768">
    <property type="entry name" value="UPF0353/GerABKA_families"/>
</dbReference>
<keyword evidence="3" id="KW-1133">Transmembrane helix</keyword>
<proteinExistence type="inferred from homology"/>
<feature type="transmembrane region" description="Helical" evidence="3">
    <location>
        <begin position="382"/>
        <end position="401"/>
    </location>
</feature>
<comment type="similarity">
    <text evidence="1">Belongs to the GerABKA family.</text>
</comment>
<evidence type="ECO:0000313" key="5">
    <source>
        <dbReference type="Proteomes" id="UP000184476"/>
    </source>
</evidence>
<protein>
    <submittedName>
        <fullName evidence="4">Spore germination protein KA</fullName>
    </submittedName>
</protein>
<dbReference type="AlphaFoldDB" id="A0A1M4Y4W0"/>
<dbReference type="GO" id="GO:0009847">
    <property type="term" value="P:spore germination"/>
    <property type="evidence" value="ECO:0007669"/>
    <property type="project" value="InterPro"/>
</dbReference>
<feature type="transmembrane region" description="Helical" evidence="3">
    <location>
        <begin position="413"/>
        <end position="438"/>
    </location>
</feature>
<dbReference type="STRING" id="112248.SAMN05444392_10636"/>
<dbReference type="Proteomes" id="UP000184476">
    <property type="component" value="Unassembled WGS sequence"/>
</dbReference>
<feature type="transmembrane region" description="Helical" evidence="3">
    <location>
        <begin position="357"/>
        <end position="375"/>
    </location>
</feature>
<evidence type="ECO:0000313" key="4">
    <source>
        <dbReference type="EMBL" id="SHF00603.1"/>
    </source>
</evidence>
<feature type="transmembrane region" description="Helical" evidence="3">
    <location>
        <begin position="287"/>
        <end position="306"/>
    </location>
</feature>
<evidence type="ECO:0000256" key="2">
    <source>
        <dbReference type="ARBA" id="ARBA00023136"/>
    </source>
</evidence>